<dbReference type="SUPFAM" id="SSF100950">
    <property type="entry name" value="NagB/RpiA/CoA transferase-like"/>
    <property type="match status" value="2"/>
</dbReference>
<sequence length="541" mass="57527">MMKKIISAAEAARFIPDGAVLAIGSSAGLNCPDHMLKAVGERFATEGHPRNLTVFSPIAAGDMYGVKGIDHLARKGLLEVILAGSFPSGPSSLPSPAIWEMIERDEVAAYNLPSGVMYDMARDAAAKRPGVLTKVGLDTFVDPRLNGGKMNAAAGKRGEVVQVVEFAGETWLHFPNHFPQVAIIRGTTADERGNISMEQEGAVLGMVDLALAARNSGGIVICQVKRTTAAGTIPAHKVHIPSTLVDYVVVDPDQAQATEILYDPAISGEVRRPISSFRPEPFSVDKVIARRAAMELMDDGAVNLGFGISALVPQILIEEGQAEAVTWVIEQGAVGGIPLTGFAFGCAANAQAIFPTPQQFTYFQGGGFDCSLLSFLEVDAFGSVNVSRLPSRPYLTAGCGGFVDITTRARKIVFSGYFTAGGLQVAAEDGGLRIRQDGKISKFVPEVGHVTFSGRSAVERGQDITYVTERCVLELRREGLTVVEIAPGVDLERDVFARAGTPLQVASDLKLMEARLFRPEPIGLSLARKPAPVIRTGLQAA</sequence>
<gene>
    <name evidence="5" type="ORF">CYD53_1299</name>
</gene>
<dbReference type="InterPro" id="IPR004165">
    <property type="entry name" value="CoA_trans_fam_I"/>
</dbReference>
<proteinExistence type="inferred from homology"/>
<evidence type="ECO:0000256" key="1">
    <source>
        <dbReference type="ARBA" id="ARBA00007154"/>
    </source>
</evidence>
<comment type="catalytic activity">
    <reaction evidence="3">
        <text>an acyl-CoA + acetate = a carboxylate + acetyl-CoA</text>
        <dbReference type="Rhea" id="RHEA:13381"/>
        <dbReference type="ChEBI" id="CHEBI:29067"/>
        <dbReference type="ChEBI" id="CHEBI:30089"/>
        <dbReference type="ChEBI" id="CHEBI:57288"/>
        <dbReference type="ChEBI" id="CHEBI:58342"/>
        <dbReference type="EC" id="2.8.3.8"/>
    </reaction>
</comment>
<reference evidence="5 6" key="1">
    <citation type="submission" date="2018-01" db="EMBL/GenBank/DDBJ databases">
        <title>Genomic Encyclopedia of Type Strains, Phase III (KMG-III): the genomes of soil and plant-associated and newly described type strains.</title>
        <authorList>
            <person name="Whitman W."/>
        </authorList>
    </citation>
    <scope>NUCLEOTIDE SEQUENCE [LARGE SCALE GENOMIC DNA]</scope>
    <source>
        <strain evidence="5 6">1131</strain>
    </source>
</reference>
<comment type="similarity">
    <text evidence="1 3">Belongs to the 3-oxoacid CoA-transferase family.</text>
</comment>
<dbReference type="SMART" id="SM00882">
    <property type="entry name" value="CoA_trans"/>
    <property type="match status" value="1"/>
</dbReference>
<dbReference type="PIRSF" id="PIRSF000858">
    <property type="entry name" value="SCOT-t"/>
    <property type="match status" value="1"/>
</dbReference>
<dbReference type="Gene3D" id="3.40.1080.10">
    <property type="entry name" value="Glutaconate Coenzyme A-transferase"/>
    <property type="match status" value="2"/>
</dbReference>
<evidence type="ECO:0000313" key="5">
    <source>
        <dbReference type="EMBL" id="POR45841.1"/>
    </source>
</evidence>
<dbReference type="InterPro" id="IPR037171">
    <property type="entry name" value="NagB/RpiA_transferase-like"/>
</dbReference>
<dbReference type="Pfam" id="PF01144">
    <property type="entry name" value="CoA_trans"/>
    <property type="match status" value="1"/>
</dbReference>
<dbReference type="Proteomes" id="UP000236919">
    <property type="component" value="Unassembled WGS sequence"/>
</dbReference>
<dbReference type="EMBL" id="PQFZ01000029">
    <property type="protein sequence ID" value="POR45841.1"/>
    <property type="molecule type" value="Genomic_DNA"/>
</dbReference>
<dbReference type="GO" id="GO:0046952">
    <property type="term" value="P:ketone body catabolic process"/>
    <property type="evidence" value="ECO:0007669"/>
    <property type="project" value="InterPro"/>
</dbReference>
<dbReference type="InterPro" id="IPR014388">
    <property type="entry name" value="3-oxoacid_CoA-transferase"/>
</dbReference>
<protein>
    <recommendedName>
        <fullName evidence="3">Acetate CoA-transferase YdiF</fullName>
        <ecNumber evidence="3">2.8.3.8</ecNumber>
    </recommendedName>
</protein>
<evidence type="ECO:0000313" key="6">
    <source>
        <dbReference type="Proteomes" id="UP000236919"/>
    </source>
</evidence>
<evidence type="ECO:0000256" key="4">
    <source>
        <dbReference type="PIRSR" id="PIRSR000858-1"/>
    </source>
</evidence>
<dbReference type="OrthoDB" id="9805230at2"/>
<evidence type="ECO:0000256" key="2">
    <source>
        <dbReference type="ARBA" id="ARBA00022679"/>
    </source>
</evidence>
<dbReference type="EC" id="2.8.3.8" evidence="3"/>
<keyword evidence="6" id="KW-1185">Reference proteome</keyword>
<comment type="function">
    <text evidence="3">CoA transferase having broad substrate specificity for short-chain acyl-CoA thioesters with the activity decreasing when the length of the carboxylic acid chain exceeds four carbons.</text>
</comment>
<accession>A0A2S4LTP8</accession>
<feature type="active site" description="5-glutamyl coenzyme A thioester intermediate" evidence="4">
    <location>
        <position position="330"/>
    </location>
</feature>
<dbReference type="AlphaFoldDB" id="A0A2S4LTP8"/>
<dbReference type="GO" id="GO:0008775">
    <property type="term" value="F:acetate CoA-transferase activity"/>
    <property type="evidence" value="ECO:0007669"/>
    <property type="project" value="UniProtKB-EC"/>
</dbReference>
<organism evidence="5 6">
    <name type="scientific">Bosea psychrotolerans</name>
    <dbReference type="NCBI Taxonomy" id="1871628"/>
    <lineage>
        <taxon>Bacteria</taxon>
        <taxon>Pseudomonadati</taxon>
        <taxon>Pseudomonadota</taxon>
        <taxon>Alphaproteobacteria</taxon>
        <taxon>Hyphomicrobiales</taxon>
        <taxon>Boseaceae</taxon>
        <taxon>Bosea</taxon>
    </lineage>
</organism>
<dbReference type="PANTHER" id="PTHR43293:SF1">
    <property type="entry name" value="ACETATE COA-TRANSFERASE YDIF"/>
    <property type="match status" value="1"/>
</dbReference>
<name>A0A2S4LTP8_9HYPH</name>
<comment type="caution">
    <text evidence="5">The sequence shown here is derived from an EMBL/GenBank/DDBJ whole genome shotgun (WGS) entry which is preliminary data.</text>
</comment>
<evidence type="ECO:0000256" key="3">
    <source>
        <dbReference type="PIRNR" id="PIRNR000858"/>
    </source>
</evidence>
<keyword evidence="2 3" id="KW-0808">Transferase</keyword>
<dbReference type="PANTHER" id="PTHR43293">
    <property type="entry name" value="ACETATE COA-TRANSFERASE YDIF"/>
    <property type="match status" value="1"/>
</dbReference>